<comment type="caution">
    <text evidence="1">The sequence shown here is derived from an EMBL/GenBank/DDBJ whole genome shotgun (WGS) entry which is preliminary data.</text>
</comment>
<dbReference type="RefSeq" id="WP_263943192.1">
    <property type="nucleotide sequence ID" value="NZ_JAOXMG010000039.1"/>
</dbReference>
<proteinExistence type="predicted"/>
<accession>A0ABT3BWZ9</accession>
<protein>
    <submittedName>
        <fullName evidence="1">Uncharacterized protein</fullName>
    </submittedName>
</protein>
<organism evidence="1 2">
    <name type="scientific">Pseudomonas capsici</name>
    <dbReference type="NCBI Taxonomy" id="2810614"/>
    <lineage>
        <taxon>Bacteria</taxon>
        <taxon>Pseudomonadati</taxon>
        <taxon>Pseudomonadota</taxon>
        <taxon>Gammaproteobacteria</taxon>
        <taxon>Pseudomonadales</taxon>
        <taxon>Pseudomonadaceae</taxon>
        <taxon>Pseudomonas</taxon>
    </lineage>
</organism>
<keyword evidence="2" id="KW-1185">Reference proteome</keyword>
<evidence type="ECO:0000313" key="1">
    <source>
        <dbReference type="EMBL" id="MCV4377374.1"/>
    </source>
</evidence>
<name>A0ABT3BWZ9_9PSED</name>
<gene>
    <name evidence="1" type="ORF">OH718_12280</name>
</gene>
<sequence>MSKRIKPDAFRKQLAAELRQLVGVLDRNASEVCVDTGPITQAASVCLNTKPYGQDSWGYQIDDLKFRIKTPQKVIPNTVGDYLHLVMNFKIQGKCSEDLTDLIKLLEFTIVVTSEGGDYLSSWHFDKHIVSDDGGDGEPEDAHPLYHFQYGGKNLAPLGGNHGGILILPSPRIGHPPMDVVLAVDFVLSNFAGIHWKDLREISDYSKRLSEAQDKYLKPYVESMLSWWNTGRQSDFVKSLWPHLI</sequence>
<evidence type="ECO:0000313" key="2">
    <source>
        <dbReference type="Proteomes" id="UP001207294"/>
    </source>
</evidence>
<dbReference type="EMBL" id="JAOXML010000008">
    <property type="protein sequence ID" value="MCV4377374.1"/>
    <property type="molecule type" value="Genomic_DNA"/>
</dbReference>
<reference evidence="1 2" key="1">
    <citation type="submission" date="2022-10" db="EMBL/GenBank/DDBJ databases">
        <title>Characterization of Pseudomonas capsici strains from pepper and tomato in Georgia.</title>
        <authorList>
            <person name="Zhao M."/>
            <person name="Dutta B."/>
        </authorList>
    </citation>
    <scope>NUCLEOTIDE SEQUENCE [LARGE SCALE GENOMIC DNA]</scope>
    <source>
        <strain evidence="1 2">Pc20-5</strain>
    </source>
</reference>
<dbReference type="Proteomes" id="UP001207294">
    <property type="component" value="Unassembled WGS sequence"/>
</dbReference>